<accession>A0A8J7F9E5</accession>
<evidence type="ECO:0000313" key="1">
    <source>
        <dbReference type="EMBL" id="MBE9395737.1"/>
    </source>
</evidence>
<reference evidence="1" key="1">
    <citation type="submission" date="2020-10" db="EMBL/GenBank/DDBJ databases">
        <title>Bacterium isolated from coastal waters sediment.</title>
        <authorList>
            <person name="Chen R.-J."/>
            <person name="Lu D.-C."/>
            <person name="Zhu K.-L."/>
            <person name="Du Z.-J."/>
        </authorList>
    </citation>
    <scope>NUCLEOTIDE SEQUENCE</scope>
    <source>
        <strain evidence="1">N1Y112</strain>
    </source>
</reference>
<protein>
    <recommendedName>
        <fullName evidence="3">IrrE N-terminal-like domain-containing protein</fullName>
    </recommendedName>
</protein>
<comment type="caution">
    <text evidence="1">The sequence shown here is derived from an EMBL/GenBank/DDBJ whole genome shotgun (WGS) entry which is preliminary data.</text>
</comment>
<dbReference type="EMBL" id="JADEYS010000001">
    <property type="protein sequence ID" value="MBE9395737.1"/>
    <property type="molecule type" value="Genomic_DNA"/>
</dbReference>
<proteinExistence type="predicted"/>
<dbReference type="Proteomes" id="UP000640333">
    <property type="component" value="Unassembled WGS sequence"/>
</dbReference>
<dbReference type="RefSeq" id="WP_193951296.1">
    <property type="nucleotide sequence ID" value="NZ_JADEYS010000001.1"/>
</dbReference>
<gene>
    <name evidence="1" type="ORF">IOQ59_00505</name>
</gene>
<evidence type="ECO:0008006" key="3">
    <source>
        <dbReference type="Google" id="ProtNLM"/>
    </source>
</evidence>
<sequence length="219" mass="24492">MTEFEKLLVSRAEDVRMSLYNALEFNPSVKYATAHLIHAIEEVSGCQIRSLAVNMERDELRGMLAVFDSPGAFSKWLDQRPGYKAHLQPISDGAKGVGLVILSSKINDCWKRFTLIKEASHLLFEADELITHSTDIQALAKAVVDIPALGRPDAQAELFVRDYAGIAAALELLMPAHIKENVSHWVNVDKQTPYQVAEKLRIPEKFVEIRLNQWSLPGG</sequence>
<dbReference type="AlphaFoldDB" id="A0A8J7F9E5"/>
<keyword evidence="2" id="KW-1185">Reference proteome</keyword>
<name>A0A8J7F9E5_9GAMM</name>
<evidence type="ECO:0000313" key="2">
    <source>
        <dbReference type="Proteomes" id="UP000640333"/>
    </source>
</evidence>
<organism evidence="1 2">
    <name type="scientific">Pontibacterium sinense</name>
    <dbReference type="NCBI Taxonomy" id="2781979"/>
    <lineage>
        <taxon>Bacteria</taxon>
        <taxon>Pseudomonadati</taxon>
        <taxon>Pseudomonadota</taxon>
        <taxon>Gammaproteobacteria</taxon>
        <taxon>Oceanospirillales</taxon>
        <taxon>Oceanospirillaceae</taxon>
        <taxon>Pontibacterium</taxon>
    </lineage>
</organism>